<dbReference type="GO" id="GO:0016740">
    <property type="term" value="F:transferase activity"/>
    <property type="evidence" value="ECO:0007669"/>
    <property type="project" value="UniProtKB-KW"/>
</dbReference>
<gene>
    <name evidence="2" type="ORF">BXY66_3243</name>
</gene>
<keyword evidence="3" id="KW-1185">Reference proteome</keyword>
<evidence type="ECO:0000313" key="3">
    <source>
        <dbReference type="Proteomes" id="UP000295673"/>
    </source>
</evidence>
<dbReference type="SUPFAM" id="SSF52540">
    <property type="entry name" value="P-loop containing nucleoside triphosphate hydrolases"/>
    <property type="match status" value="1"/>
</dbReference>
<accession>A0A4R1N2Q3</accession>
<evidence type="ECO:0000259" key="1">
    <source>
        <dbReference type="Pfam" id="PF09037"/>
    </source>
</evidence>
<dbReference type="InterPro" id="IPR027417">
    <property type="entry name" value="P-loop_NTPase"/>
</dbReference>
<organism evidence="2 3">
    <name type="scientific">Shimia isoporae</name>
    <dbReference type="NCBI Taxonomy" id="647720"/>
    <lineage>
        <taxon>Bacteria</taxon>
        <taxon>Pseudomonadati</taxon>
        <taxon>Pseudomonadota</taxon>
        <taxon>Alphaproteobacteria</taxon>
        <taxon>Rhodobacterales</taxon>
        <taxon>Roseobacteraceae</taxon>
    </lineage>
</organism>
<evidence type="ECO:0000313" key="2">
    <source>
        <dbReference type="EMBL" id="TCL00599.1"/>
    </source>
</evidence>
<name>A0A4R1N2Q3_9RHOB</name>
<protein>
    <submittedName>
        <fullName evidence="2">Stf0 sulfotransferase</fullName>
    </submittedName>
</protein>
<sequence length="260" mass="29380">MSGKTQMSASDFNNAMSDSRLNDVVGLKLMSNYIPTIARQYSRTNTTGSTSEHEICSQFLSSFSEAAHGTLFITLKRRDVVSQSISRLMARKTGDWHKWNNNADNGEQKIAGAVDRKEAISRISPIEIISNVSQIDRENDFMRLIIKNLDEPFLQLDYEDLAETPELVCKKVHDFAGLSAKSVWKAHPMKKVTSTSERDQVVAKLSSFLGLDEKPNIEELVAACRIQIKSGIERDTGLVKPVQKKRYPWKYFFNNESALE</sequence>
<comment type="caution">
    <text evidence="2">The sequence shown here is derived from an EMBL/GenBank/DDBJ whole genome shotgun (WGS) entry which is preliminary data.</text>
</comment>
<proteinExistence type="predicted"/>
<reference evidence="2 3" key="1">
    <citation type="submission" date="2019-03" db="EMBL/GenBank/DDBJ databases">
        <title>Genomic Encyclopedia of Archaeal and Bacterial Type Strains, Phase II (KMG-II): from individual species to whole genera.</title>
        <authorList>
            <person name="Goeker M."/>
        </authorList>
    </citation>
    <scope>NUCLEOTIDE SEQUENCE [LARGE SCALE GENOMIC DNA]</scope>
    <source>
        <strain evidence="2 3">DSM 26433</strain>
    </source>
</reference>
<dbReference type="Gene3D" id="3.40.50.300">
    <property type="entry name" value="P-loop containing nucleotide triphosphate hydrolases"/>
    <property type="match status" value="1"/>
</dbReference>
<dbReference type="InterPro" id="IPR024628">
    <property type="entry name" value="Sulfotransferase_Stf0_dom"/>
</dbReference>
<keyword evidence="2" id="KW-0808">Transferase</keyword>
<dbReference type="Pfam" id="PF09037">
    <property type="entry name" value="Sulphotransf"/>
    <property type="match status" value="1"/>
</dbReference>
<dbReference type="EMBL" id="SMGR01000003">
    <property type="protein sequence ID" value="TCL00599.1"/>
    <property type="molecule type" value="Genomic_DNA"/>
</dbReference>
<dbReference type="Proteomes" id="UP000295673">
    <property type="component" value="Unassembled WGS sequence"/>
</dbReference>
<feature type="domain" description="Sulphotransferase Stf0" evidence="1">
    <location>
        <begin position="22"/>
        <end position="197"/>
    </location>
</feature>
<dbReference type="AlphaFoldDB" id="A0A4R1N2Q3"/>